<dbReference type="InterPro" id="IPR055214">
    <property type="entry name" value="PTP-NADK"/>
</dbReference>
<proteinExistence type="predicted"/>
<sequence length="238" mass="27796">MTKDEMVQRVATWLKRIERRVRNSFGDDISTPAKRRQALVHFHLMDHAALRLPWTNFDKVAEGVYRSNHPGPARLRRYREMGITTILNLRGEDRYSPWLFEKEACDALGLRLVTAKIYARKAAKRREILKLVDTLKSIDKPFLLHCKSGADRAGFAAVLYRVIVEGIPLEEARSHLSLRYLHLKWTRTGIVDHILDVYEDRNAEAPIGLEEWFRTEYDPKAIEASFNERPRFRRARSA</sequence>
<name>A0ABU3DHU8_9RHOB</name>
<evidence type="ECO:0000313" key="3">
    <source>
        <dbReference type="Proteomes" id="UP001265259"/>
    </source>
</evidence>
<evidence type="ECO:0000259" key="1">
    <source>
        <dbReference type="PROSITE" id="PS50056"/>
    </source>
</evidence>
<dbReference type="EMBL" id="JAVRHL010000003">
    <property type="protein sequence ID" value="MDT0683303.1"/>
    <property type="molecule type" value="Genomic_DNA"/>
</dbReference>
<dbReference type="RefSeq" id="WP_311691719.1">
    <property type="nucleotide sequence ID" value="NZ_JAVRHL010000003.1"/>
</dbReference>
<dbReference type="PROSITE" id="PS50056">
    <property type="entry name" value="TYR_PHOSPHATASE_2"/>
    <property type="match status" value="1"/>
</dbReference>
<accession>A0ABU3DHU8</accession>
<organism evidence="2 3">
    <name type="scientific">Tropicimonas omnivorans</name>
    <dbReference type="NCBI Taxonomy" id="3075590"/>
    <lineage>
        <taxon>Bacteria</taxon>
        <taxon>Pseudomonadati</taxon>
        <taxon>Pseudomonadota</taxon>
        <taxon>Alphaproteobacteria</taxon>
        <taxon>Rhodobacterales</taxon>
        <taxon>Roseobacteraceae</taxon>
        <taxon>Tropicimonas</taxon>
    </lineage>
</organism>
<dbReference type="InterPro" id="IPR000387">
    <property type="entry name" value="Tyr_Pase_dom"/>
</dbReference>
<evidence type="ECO:0000313" key="2">
    <source>
        <dbReference type="EMBL" id="MDT0683303.1"/>
    </source>
</evidence>
<dbReference type="Proteomes" id="UP001265259">
    <property type="component" value="Unassembled WGS sequence"/>
</dbReference>
<dbReference type="SUPFAM" id="SSF52799">
    <property type="entry name" value="(Phosphotyrosine protein) phosphatases II"/>
    <property type="match status" value="1"/>
</dbReference>
<gene>
    <name evidence="2" type="ORF">RM543_11440</name>
</gene>
<feature type="domain" description="Tyrosine specific protein phosphatases" evidence="1">
    <location>
        <begin position="126"/>
        <end position="191"/>
    </location>
</feature>
<comment type="caution">
    <text evidence="2">The sequence shown here is derived from an EMBL/GenBank/DDBJ whole genome shotgun (WGS) entry which is preliminary data.</text>
</comment>
<dbReference type="Gene3D" id="3.90.190.10">
    <property type="entry name" value="Protein tyrosine phosphatase superfamily"/>
    <property type="match status" value="1"/>
</dbReference>
<dbReference type="InterPro" id="IPR029021">
    <property type="entry name" value="Prot-tyrosine_phosphatase-like"/>
</dbReference>
<keyword evidence="3" id="KW-1185">Reference proteome</keyword>
<reference evidence="2 3" key="1">
    <citation type="submission" date="2023-09" db="EMBL/GenBank/DDBJ databases">
        <authorList>
            <person name="Rey-Velasco X."/>
        </authorList>
    </citation>
    <scope>NUCLEOTIDE SEQUENCE [LARGE SCALE GENOMIC DNA]</scope>
    <source>
        <strain evidence="2 3">F158</strain>
    </source>
</reference>
<protein>
    <submittedName>
        <fullName evidence="2">Tyrosine-protein phosphatase</fullName>
    </submittedName>
</protein>
<dbReference type="Pfam" id="PF22741">
    <property type="entry name" value="PTP-NADK"/>
    <property type="match status" value="1"/>
</dbReference>